<gene>
    <name evidence="1" type="ORF">FJY68_10330</name>
</gene>
<dbReference type="SUPFAM" id="SSF158446">
    <property type="entry name" value="IVS-encoded protein-like"/>
    <property type="match status" value="1"/>
</dbReference>
<dbReference type="Pfam" id="PF05635">
    <property type="entry name" value="23S_rRNA_IVP"/>
    <property type="match status" value="1"/>
</dbReference>
<dbReference type="AlphaFoldDB" id="A0A937XGV4"/>
<reference evidence="1" key="1">
    <citation type="submission" date="2019-03" db="EMBL/GenBank/DDBJ databases">
        <title>Lake Tanganyika Metagenome-Assembled Genomes (MAGs).</title>
        <authorList>
            <person name="Tran P."/>
        </authorList>
    </citation>
    <scope>NUCLEOTIDE SEQUENCE</scope>
    <source>
        <strain evidence="1">K_DeepCast_150m_m2_040</strain>
    </source>
</reference>
<proteinExistence type="predicted"/>
<dbReference type="PANTHER" id="PTHR38471">
    <property type="entry name" value="FOUR HELIX BUNDLE PROTEIN"/>
    <property type="match status" value="1"/>
</dbReference>
<evidence type="ECO:0000313" key="1">
    <source>
        <dbReference type="EMBL" id="MBM3332224.1"/>
    </source>
</evidence>
<organism evidence="1 2">
    <name type="scientific">candidate division WOR-3 bacterium</name>
    <dbReference type="NCBI Taxonomy" id="2052148"/>
    <lineage>
        <taxon>Bacteria</taxon>
        <taxon>Bacteria division WOR-3</taxon>
    </lineage>
</organism>
<dbReference type="PIRSF" id="PIRSF035652">
    <property type="entry name" value="CHP02436"/>
    <property type="match status" value="1"/>
</dbReference>
<dbReference type="InterPro" id="IPR012657">
    <property type="entry name" value="23S_rRNA-intervening_sequence"/>
</dbReference>
<protein>
    <submittedName>
        <fullName evidence="1">Four helix bundle protein</fullName>
    </submittedName>
</protein>
<sequence length="129" mass="14522">MSEERNADKGGKRLKERTREFALRTIRLYAALPKSTVAQVLGKQLLRSGTSVGAHYREGSRSRSHAEFVSKLEGALQELEESRYWLELLEAERLVPTAVLAPLVQEADELTAMIIASVRTVKARENTKR</sequence>
<dbReference type="Proteomes" id="UP000779900">
    <property type="component" value="Unassembled WGS sequence"/>
</dbReference>
<comment type="caution">
    <text evidence="1">The sequence shown here is derived from an EMBL/GenBank/DDBJ whole genome shotgun (WGS) entry which is preliminary data.</text>
</comment>
<name>A0A937XGV4_UNCW3</name>
<accession>A0A937XGV4</accession>
<evidence type="ECO:0000313" key="2">
    <source>
        <dbReference type="Proteomes" id="UP000779900"/>
    </source>
</evidence>
<dbReference type="Gene3D" id="1.20.1440.60">
    <property type="entry name" value="23S rRNA-intervening sequence"/>
    <property type="match status" value="1"/>
</dbReference>
<dbReference type="InterPro" id="IPR036583">
    <property type="entry name" value="23S_rRNA_IVS_sf"/>
</dbReference>
<dbReference type="NCBIfam" id="TIGR02436">
    <property type="entry name" value="four helix bundle protein"/>
    <property type="match status" value="1"/>
</dbReference>
<dbReference type="PANTHER" id="PTHR38471:SF2">
    <property type="entry name" value="FOUR HELIX BUNDLE PROTEIN"/>
    <property type="match status" value="1"/>
</dbReference>
<dbReference type="EMBL" id="VGIR01000068">
    <property type="protein sequence ID" value="MBM3332224.1"/>
    <property type="molecule type" value="Genomic_DNA"/>
</dbReference>